<dbReference type="RefSeq" id="WP_292711342.1">
    <property type="nucleotide sequence ID" value="NZ_BAAAUO010000002.1"/>
</dbReference>
<feature type="transmembrane region" description="Helical" evidence="2">
    <location>
        <begin position="56"/>
        <end position="80"/>
    </location>
</feature>
<feature type="compositionally biased region" description="Low complexity" evidence="1">
    <location>
        <begin position="124"/>
        <end position="140"/>
    </location>
</feature>
<proteinExistence type="predicted"/>
<accession>A0ABU7V4Z5</accession>
<feature type="transmembrane region" description="Helical" evidence="2">
    <location>
        <begin position="12"/>
        <end position="30"/>
    </location>
</feature>
<keyword evidence="2" id="KW-0812">Transmembrane</keyword>
<dbReference type="EMBL" id="JAZHOV010000003">
    <property type="protein sequence ID" value="MEF2254760.1"/>
    <property type="molecule type" value="Genomic_DNA"/>
</dbReference>
<keyword evidence="2" id="KW-1133">Transmembrane helix</keyword>
<name>A0ABU7V4Z5_9MICO</name>
<comment type="caution">
    <text evidence="3">The sequence shown here is derived from an EMBL/GenBank/DDBJ whole genome shotgun (WGS) entry which is preliminary data.</text>
</comment>
<reference evidence="3 4" key="1">
    <citation type="submission" date="2024-01" db="EMBL/GenBank/DDBJ databases">
        <title>the genome sequence of strain Microbacterium schleiferi NBRC 15075.</title>
        <authorList>
            <person name="Ding Y."/>
            <person name="Zhang G."/>
        </authorList>
    </citation>
    <scope>NUCLEOTIDE SEQUENCE [LARGE SCALE GENOMIC DNA]</scope>
    <source>
        <strain evidence="3 4">NBRC 15075</strain>
    </source>
</reference>
<gene>
    <name evidence="3" type="ORF">V2V91_06350</name>
</gene>
<evidence type="ECO:0000313" key="4">
    <source>
        <dbReference type="Proteomes" id="UP001351900"/>
    </source>
</evidence>
<evidence type="ECO:0000313" key="3">
    <source>
        <dbReference type="EMBL" id="MEF2254760.1"/>
    </source>
</evidence>
<evidence type="ECO:0000256" key="2">
    <source>
        <dbReference type="SAM" id="Phobius"/>
    </source>
</evidence>
<protein>
    <submittedName>
        <fullName evidence="3">Dinucleotide-utilizing enzyme</fullName>
    </submittedName>
</protein>
<keyword evidence="2" id="KW-0472">Membrane</keyword>
<keyword evidence="4" id="KW-1185">Reference proteome</keyword>
<organism evidence="3 4">
    <name type="scientific">Microbacterium schleiferi</name>
    <dbReference type="NCBI Taxonomy" id="69362"/>
    <lineage>
        <taxon>Bacteria</taxon>
        <taxon>Bacillati</taxon>
        <taxon>Actinomycetota</taxon>
        <taxon>Actinomycetes</taxon>
        <taxon>Micrococcales</taxon>
        <taxon>Microbacteriaceae</taxon>
        <taxon>Microbacterium</taxon>
    </lineage>
</organism>
<evidence type="ECO:0000256" key="1">
    <source>
        <dbReference type="SAM" id="MobiDB-lite"/>
    </source>
</evidence>
<sequence length="146" mass="14934">MTNRLARSVPFWVLLLASLASIGVGLWLVLTKVSEMSATLADGSATYEQVYVSPAWIGFGGVLVGAGILGLLLVLTLAALRSALPAPVAETAFVEETVIVEEAAPVAEQAPVFEDADVETSTTDAAPPAGAADAAVQADAEAPENR</sequence>
<feature type="region of interest" description="Disordered" evidence="1">
    <location>
        <begin position="111"/>
        <end position="146"/>
    </location>
</feature>
<dbReference type="Proteomes" id="UP001351900">
    <property type="component" value="Unassembled WGS sequence"/>
</dbReference>